<name>A0A6H9WRV3_9MICO</name>
<dbReference type="OrthoDB" id="3830284at2"/>
<evidence type="ECO:0000313" key="4">
    <source>
        <dbReference type="Proteomes" id="UP000431744"/>
    </source>
</evidence>
<dbReference type="PROSITE" id="PS51257">
    <property type="entry name" value="PROKAR_LIPOPROTEIN"/>
    <property type="match status" value="1"/>
</dbReference>
<gene>
    <name evidence="3" type="ORF">F8O04_04395</name>
</gene>
<accession>A0A6H9WRV3</accession>
<dbReference type="InterPro" id="IPR025637">
    <property type="entry name" value="DUF4333"/>
</dbReference>
<dbReference type="RefSeq" id="WP_158028095.1">
    <property type="nucleotide sequence ID" value="NZ_BMHG01000001.1"/>
</dbReference>
<dbReference type="Pfam" id="PF14230">
    <property type="entry name" value="DUF4333"/>
    <property type="match status" value="1"/>
</dbReference>
<dbReference type="AlphaFoldDB" id="A0A6H9WRV3"/>
<feature type="domain" description="DUF4333" evidence="2">
    <location>
        <begin position="19"/>
        <end position="89"/>
    </location>
</feature>
<organism evidence="3 4">
    <name type="scientific">Pseudoclavibacter endophyticus</name>
    <dbReference type="NCBI Taxonomy" id="1778590"/>
    <lineage>
        <taxon>Bacteria</taxon>
        <taxon>Bacillati</taxon>
        <taxon>Actinomycetota</taxon>
        <taxon>Actinomycetes</taxon>
        <taxon>Micrococcales</taxon>
        <taxon>Microbacteriaceae</taxon>
        <taxon>Pseudoclavibacter</taxon>
    </lineage>
</organism>
<comment type="caution">
    <text evidence="3">The sequence shown here is derived from an EMBL/GenBank/DDBJ whole genome shotgun (WGS) entry which is preliminary data.</text>
</comment>
<sequence length="99" mass="10109">MTRPRMFAFPLALTAAALALAGCSLDVSVPASDVESQAAAALEPQLGYAPEISCPDSLPAEVGHTMVCELTDDTGATHDATITVTEVDGTDVNFDVSVG</sequence>
<evidence type="ECO:0000313" key="3">
    <source>
        <dbReference type="EMBL" id="KAB1649505.1"/>
    </source>
</evidence>
<dbReference type="Proteomes" id="UP000431744">
    <property type="component" value="Unassembled WGS sequence"/>
</dbReference>
<evidence type="ECO:0000256" key="1">
    <source>
        <dbReference type="SAM" id="SignalP"/>
    </source>
</evidence>
<feature type="chain" id="PRO_5039157605" evidence="1">
    <location>
        <begin position="22"/>
        <end position="99"/>
    </location>
</feature>
<protein>
    <submittedName>
        <fullName evidence="3">DUF4333 domain-containing protein</fullName>
    </submittedName>
</protein>
<keyword evidence="4" id="KW-1185">Reference proteome</keyword>
<evidence type="ECO:0000259" key="2">
    <source>
        <dbReference type="Pfam" id="PF14230"/>
    </source>
</evidence>
<proteinExistence type="predicted"/>
<dbReference type="EMBL" id="WBJY01000001">
    <property type="protein sequence ID" value="KAB1649505.1"/>
    <property type="molecule type" value="Genomic_DNA"/>
</dbReference>
<feature type="signal peptide" evidence="1">
    <location>
        <begin position="1"/>
        <end position="21"/>
    </location>
</feature>
<keyword evidence="1" id="KW-0732">Signal</keyword>
<reference evidence="3 4" key="1">
    <citation type="submission" date="2019-09" db="EMBL/GenBank/DDBJ databases">
        <title>Phylogeny of genus Pseudoclavibacter and closely related genus.</title>
        <authorList>
            <person name="Li Y."/>
        </authorList>
    </citation>
    <scope>NUCLEOTIDE SEQUENCE [LARGE SCALE GENOMIC DNA]</scope>
    <source>
        <strain evidence="3 4">EGI 60007</strain>
    </source>
</reference>